<evidence type="ECO:0000256" key="1">
    <source>
        <dbReference type="ARBA" id="ARBA00006484"/>
    </source>
</evidence>
<name>A0A198UDC8_MORCA</name>
<evidence type="ECO:0000256" key="3">
    <source>
        <dbReference type="RuleBase" id="RU000363"/>
    </source>
</evidence>
<dbReference type="Proteomes" id="UP000078228">
    <property type="component" value="Unassembled WGS sequence"/>
</dbReference>
<dbReference type="EMBL" id="LXHC01000028">
    <property type="protein sequence ID" value="OAU94394.1"/>
    <property type="molecule type" value="Genomic_DNA"/>
</dbReference>
<dbReference type="Pfam" id="PF00106">
    <property type="entry name" value="adh_short"/>
    <property type="match status" value="1"/>
</dbReference>
<sequence>MQFSHLMMQISLVVISMKKLEELFSKADKFGRIVANRFNKIKDLNDIRGIGAGKTVLITGASSGLGAMMARKFAFLGYDLAICARRLERLEAIKAELEGDYGITVHIKRLDVTDYEQIFEVFGEFTKQIGQIDKIIVNAGVGDSRVIGHGRFNINRATAEINFIAAMAQCEAAMQIFRRQNSGQLVVISSMSAVRGLPRHLTTYAAAKAGLARLAEGIRADMIKEKLPITVSTIYPGYVRTDLNIGAKYLPFEVEEDEGADVIIKAIEAKVDEAYVPLWPWLPIGLGMKYLPLRLITKFI</sequence>
<dbReference type="PRINTS" id="PR00080">
    <property type="entry name" value="SDRFAMILY"/>
</dbReference>
<dbReference type="SUPFAM" id="SSF51735">
    <property type="entry name" value="NAD(P)-binding Rossmann-fold domains"/>
    <property type="match status" value="1"/>
</dbReference>
<dbReference type="GO" id="GO:0016491">
    <property type="term" value="F:oxidoreductase activity"/>
    <property type="evidence" value="ECO:0007669"/>
    <property type="project" value="UniProtKB-KW"/>
</dbReference>
<dbReference type="PANTHER" id="PTHR44196">
    <property type="entry name" value="DEHYDROGENASE/REDUCTASE SDR FAMILY MEMBER 7B"/>
    <property type="match status" value="1"/>
</dbReference>
<evidence type="ECO:0000256" key="2">
    <source>
        <dbReference type="ARBA" id="ARBA00023002"/>
    </source>
</evidence>
<evidence type="ECO:0000313" key="5">
    <source>
        <dbReference type="Proteomes" id="UP000078228"/>
    </source>
</evidence>
<evidence type="ECO:0000313" key="4">
    <source>
        <dbReference type="EMBL" id="OAU94394.1"/>
    </source>
</evidence>
<organism evidence="4 5">
    <name type="scientific">Moraxella catarrhalis</name>
    <name type="common">Branhamella catarrhalis</name>
    <dbReference type="NCBI Taxonomy" id="480"/>
    <lineage>
        <taxon>Bacteria</taxon>
        <taxon>Pseudomonadati</taxon>
        <taxon>Pseudomonadota</taxon>
        <taxon>Gammaproteobacteria</taxon>
        <taxon>Moraxellales</taxon>
        <taxon>Moraxellaceae</taxon>
        <taxon>Moraxella</taxon>
    </lineage>
</organism>
<dbReference type="GO" id="GO:0016020">
    <property type="term" value="C:membrane"/>
    <property type="evidence" value="ECO:0007669"/>
    <property type="project" value="TreeGrafter"/>
</dbReference>
<dbReference type="PATRIC" id="fig|480.237.peg.334"/>
<dbReference type="eggNOG" id="COG0300">
    <property type="taxonomic scope" value="Bacteria"/>
</dbReference>
<dbReference type="Gene3D" id="3.40.50.720">
    <property type="entry name" value="NAD(P)-binding Rossmann-like Domain"/>
    <property type="match status" value="1"/>
</dbReference>
<protein>
    <submittedName>
        <fullName evidence="4">Short chain dehydrogenase family protein</fullName>
    </submittedName>
</protein>
<dbReference type="AlphaFoldDB" id="A0A198UDC8"/>
<accession>A0A198UDC8</accession>
<dbReference type="NCBIfam" id="NF006099">
    <property type="entry name" value="PRK08251.1"/>
    <property type="match status" value="1"/>
</dbReference>
<reference evidence="4 5" key="1">
    <citation type="journal article" date="2016" name="Genome Biol. Evol.">
        <title>Comparative Genomic Analyses of the Moraxella catarrhalis Serosensitive and Seroresistant Lineages Demonstrate Their Independent Evolution.</title>
        <authorList>
            <person name="Earl J.P."/>
            <person name="de Vries S.P."/>
            <person name="Ahmed A."/>
            <person name="Powell E."/>
            <person name="Schultz M.P."/>
            <person name="Hermans P.W."/>
            <person name="Hill D.J."/>
            <person name="Zhou Z."/>
            <person name="Constantinidou C.I."/>
            <person name="Hu F.Z."/>
            <person name="Bootsma H.J."/>
            <person name="Ehrlich G.D."/>
        </authorList>
    </citation>
    <scope>NUCLEOTIDE SEQUENCE [LARGE SCALE GENOMIC DNA]</scope>
    <source>
        <strain evidence="4 5">Z7542</strain>
    </source>
</reference>
<dbReference type="OrthoDB" id="9808814at2"/>
<dbReference type="InterPro" id="IPR002347">
    <property type="entry name" value="SDR_fam"/>
</dbReference>
<keyword evidence="2" id="KW-0560">Oxidoreductase</keyword>
<proteinExistence type="inferred from homology"/>
<dbReference type="InterPro" id="IPR036291">
    <property type="entry name" value="NAD(P)-bd_dom_sf"/>
</dbReference>
<comment type="caution">
    <text evidence="4">The sequence shown here is derived from an EMBL/GenBank/DDBJ whole genome shotgun (WGS) entry which is preliminary data.</text>
</comment>
<dbReference type="PANTHER" id="PTHR44196:SF1">
    <property type="entry name" value="DEHYDROGENASE_REDUCTASE SDR FAMILY MEMBER 7B"/>
    <property type="match status" value="1"/>
</dbReference>
<dbReference type="PRINTS" id="PR00081">
    <property type="entry name" value="GDHRDH"/>
</dbReference>
<keyword evidence="5" id="KW-1185">Reference proteome</keyword>
<gene>
    <name evidence="4" type="ORF">AO384_1751</name>
</gene>
<comment type="similarity">
    <text evidence="1 3">Belongs to the short-chain dehydrogenases/reductases (SDR) family.</text>
</comment>